<feature type="region of interest" description="Disordered" evidence="1">
    <location>
        <begin position="1"/>
        <end position="22"/>
    </location>
</feature>
<dbReference type="InterPro" id="IPR006935">
    <property type="entry name" value="Helicase/UvrB_N"/>
</dbReference>
<accession>A0A235ETV8</accession>
<reference evidence="3 4" key="1">
    <citation type="submission" date="2017-07" db="EMBL/GenBank/DDBJ databases">
        <title>Thauera sp. KNDSS-Mac4 genome sequence and assembly.</title>
        <authorList>
            <person name="Mayilraj S."/>
        </authorList>
    </citation>
    <scope>NUCLEOTIDE SEQUENCE [LARGE SCALE GENOMIC DNA]</scope>
    <source>
        <strain evidence="3 4">KNDSS-Mac4</strain>
    </source>
</reference>
<dbReference type="Pfam" id="PF04851">
    <property type="entry name" value="ResIII"/>
    <property type="match status" value="1"/>
</dbReference>
<evidence type="ECO:0000313" key="4">
    <source>
        <dbReference type="Proteomes" id="UP000215181"/>
    </source>
</evidence>
<organism evidence="3 4">
    <name type="scientific">Thauera propionica</name>
    <dbReference type="NCBI Taxonomy" id="2019431"/>
    <lineage>
        <taxon>Bacteria</taxon>
        <taxon>Pseudomonadati</taxon>
        <taxon>Pseudomonadota</taxon>
        <taxon>Betaproteobacteria</taxon>
        <taxon>Rhodocyclales</taxon>
        <taxon>Zoogloeaceae</taxon>
        <taxon>Thauera</taxon>
    </lineage>
</organism>
<dbReference type="EMBL" id="NOIH01000039">
    <property type="protein sequence ID" value="OYD52444.1"/>
    <property type="molecule type" value="Genomic_DNA"/>
</dbReference>
<dbReference type="GO" id="GO:0005524">
    <property type="term" value="F:ATP binding"/>
    <property type="evidence" value="ECO:0007669"/>
    <property type="project" value="InterPro"/>
</dbReference>
<dbReference type="Gene3D" id="3.40.50.300">
    <property type="entry name" value="P-loop containing nucleotide triphosphate hydrolases"/>
    <property type="match status" value="1"/>
</dbReference>
<evidence type="ECO:0000256" key="1">
    <source>
        <dbReference type="SAM" id="MobiDB-lite"/>
    </source>
</evidence>
<dbReference type="Proteomes" id="UP000215181">
    <property type="component" value="Unassembled WGS sequence"/>
</dbReference>
<name>A0A235ETV8_9RHOO</name>
<comment type="caution">
    <text evidence="3">The sequence shown here is derived from an EMBL/GenBank/DDBJ whole genome shotgun (WGS) entry which is preliminary data.</text>
</comment>
<keyword evidence="3" id="KW-0540">Nuclease</keyword>
<dbReference type="GO" id="GO:0003677">
    <property type="term" value="F:DNA binding"/>
    <property type="evidence" value="ECO:0007669"/>
    <property type="project" value="InterPro"/>
</dbReference>
<keyword evidence="3" id="KW-0378">Hydrolase</keyword>
<gene>
    <name evidence="3" type="ORF">CGK74_17945</name>
</gene>
<feature type="domain" description="Helicase/UvrB N-terminal" evidence="2">
    <location>
        <begin position="168"/>
        <end position="287"/>
    </location>
</feature>
<proteinExistence type="predicted"/>
<dbReference type="AlphaFoldDB" id="A0A235ETV8"/>
<evidence type="ECO:0000313" key="3">
    <source>
        <dbReference type="EMBL" id="OYD52444.1"/>
    </source>
</evidence>
<evidence type="ECO:0000259" key="2">
    <source>
        <dbReference type="Pfam" id="PF04851"/>
    </source>
</evidence>
<dbReference type="GO" id="GO:0004519">
    <property type="term" value="F:endonuclease activity"/>
    <property type="evidence" value="ECO:0007669"/>
    <property type="project" value="UniProtKB-KW"/>
</dbReference>
<dbReference type="InterPro" id="IPR027417">
    <property type="entry name" value="P-loop_NTPase"/>
</dbReference>
<dbReference type="SUPFAM" id="SSF52540">
    <property type="entry name" value="P-loop containing nucleoside triphosphate hydrolases"/>
    <property type="match status" value="2"/>
</dbReference>
<protein>
    <submittedName>
        <fullName evidence="3">Type III restriction endonuclease subunit R</fullName>
    </submittedName>
</protein>
<sequence length="1149" mass="129705">MARSRKTPAVGSGTGGAASRVGGKKRSFHQELVLNRWVLGFFQGGTLAALKMRLGDDRFEGIDEDGQTKFFHELIRGLFDPNKVPEADLRRYDLNVVAHWQAITAQRNKLEGHELQMKYFQYLSLLFTELYLDWYFNHRQDLLDGLNEEMVRYRAETGAEPFRDFEADDLNKIAFWNATGSGKTLLLHVNIRQYLHYFQAGRSDHYPSKIILLTPNEGLSRQHLDELHLSGFGFSQFFNKAQSPARGTIEIIDINKLGDEMGDKTVAVDAFEGNNLVLVDEGHRGTGTAAGAWMARRDALVRGGFAFEYSATFGQAVAKGMTVAAAEEDIQKKRAKMLFNTTSLRSLDDGQKAQLALTAEDKRRARITATREIYAKCILFDYSYKFFYEDGYGKESLILNMNGEAYEQADNARKYFTACLLAYYQQLWLWSTHRSALADFNIEKPLWVFVGHSVTGSDDKKKQKLTEDDLASLSDVLAVVQFLAWFLNNEAQIKIWLAELIADKAQILDAKGNNIFSGRFTPLMDFGGRVDDLYADILLRVFNASARQRLKLVNIKSSKGELALRVGDAEPFGLINIGDDAGFFGMAEDVEAFDSERDDFGGALFGTLNNKDSRLNVLIGSRKFTEGWSSWRVSTMGLLNMGQGEGSQIIQLFGRGVRLKGKGFSLKRTLPQDRPKGVHLDKLEALNIFGVRASYMAAFKDYLREEGITPSDEVLELDFPTRANLPKGKLKTLALKDGYKDNQKLGFKRTHFPWLYEIPAQFQGKIKPPHVVLDLYPRVEALSSKDKGTTAPTAEARNKGKLNQTLFTAFNWDRIYLALQDYKLQRSWSNLRLERQKLIDFCAGAQDWYTLFIPAAELNVTTFADIRKQEDILLRLLTDYTDRFYKALKTGYEGQFYDITHIDEDHGSMLKLYQFEIENSDDGLEYQAKLEVLKKLVAEGKIGDASKWNAPHMVAISFDRHLFYPLFSFEQDGDKDLVPLKLKPLGLGAPSEVTFVRDLEAFYHSSEGKEVIGPRSLYLLRNADREEKGLGFALAGSFYPDFLLWLVDDASGKQWLTFVDPKGLRNLDLSHPKLGLYKEVKTLETTLAGQAKAGEAPLVLNAFVLSPTKFADLLNVGDPAKKAELESRNVLFMEDGPSAYLKKLFAVLV</sequence>
<dbReference type="GO" id="GO:0016787">
    <property type="term" value="F:hydrolase activity"/>
    <property type="evidence" value="ECO:0007669"/>
    <property type="project" value="InterPro"/>
</dbReference>
<keyword evidence="4" id="KW-1185">Reference proteome</keyword>
<keyword evidence="3" id="KW-0255">Endonuclease</keyword>
<dbReference type="OrthoDB" id="9804145at2"/>